<dbReference type="AlphaFoldDB" id="A0A238UAL1"/>
<evidence type="ECO:0000259" key="1">
    <source>
        <dbReference type="PROSITE" id="PS51186"/>
    </source>
</evidence>
<protein>
    <submittedName>
        <fullName evidence="2">Acetyltransferase, GNAT family</fullName>
        <ecNumber evidence="2">2.3.1.-</ecNumber>
    </submittedName>
</protein>
<dbReference type="SUPFAM" id="SSF55729">
    <property type="entry name" value="Acyl-CoA N-acyltransferases (Nat)"/>
    <property type="match status" value="1"/>
</dbReference>
<keyword evidence="3" id="KW-1185">Reference proteome</keyword>
<dbReference type="Proteomes" id="UP000215214">
    <property type="component" value="Chromosome TJEJU"/>
</dbReference>
<dbReference type="PANTHER" id="PTHR43792:SF1">
    <property type="entry name" value="N-ACETYLTRANSFERASE DOMAIN-CONTAINING PROTEIN"/>
    <property type="match status" value="1"/>
</dbReference>
<dbReference type="EMBL" id="LT899436">
    <property type="protein sequence ID" value="SNR16115.1"/>
    <property type="molecule type" value="Genomic_DNA"/>
</dbReference>
<keyword evidence="2" id="KW-0012">Acyltransferase</keyword>
<sequence>MNSYIFTSENLGFRNWKTSDLDELYRLNSNTEVMRFFPSTASKEQCEDFVKRMQQQFETHKYCYFATEKLETQEFIGFVGLSLQTYEADFNPSTDIGWRLLPEFWGNGYATEGAKRCLSYGFETLKLSEIVSVAPSINIPSIKVMEKIGMQKASTFNHPLLKKYPNLESCVLYKIKQ</sequence>
<evidence type="ECO:0000313" key="2">
    <source>
        <dbReference type="EMBL" id="SNR16115.1"/>
    </source>
</evidence>
<name>A0A238UAL1_9FLAO</name>
<dbReference type="PANTHER" id="PTHR43792">
    <property type="entry name" value="GNAT FAMILY, PUTATIVE (AFU_ORTHOLOGUE AFUA_3G00765)-RELATED-RELATED"/>
    <property type="match status" value="1"/>
</dbReference>
<dbReference type="PROSITE" id="PS51186">
    <property type="entry name" value="GNAT"/>
    <property type="match status" value="1"/>
</dbReference>
<keyword evidence="2" id="KW-0808">Transferase</keyword>
<dbReference type="Gene3D" id="3.40.630.30">
    <property type="match status" value="1"/>
</dbReference>
<feature type="domain" description="N-acetyltransferase" evidence="1">
    <location>
        <begin position="11"/>
        <end position="177"/>
    </location>
</feature>
<dbReference type="EC" id="2.3.1.-" evidence="2"/>
<reference evidence="2 3" key="1">
    <citation type="submission" date="2017-07" db="EMBL/GenBank/DDBJ databases">
        <authorList>
            <person name="Sun Z.S."/>
            <person name="Albrecht U."/>
            <person name="Echele G."/>
            <person name="Lee C.C."/>
        </authorList>
    </citation>
    <scope>NUCLEOTIDE SEQUENCE [LARGE SCALE GENOMIC DNA]</scope>
    <source>
        <strain evidence="3">type strain: KCTC 22618</strain>
    </source>
</reference>
<organism evidence="2 3">
    <name type="scientific">Tenacibaculum jejuense</name>
    <dbReference type="NCBI Taxonomy" id="584609"/>
    <lineage>
        <taxon>Bacteria</taxon>
        <taxon>Pseudomonadati</taxon>
        <taxon>Bacteroidota</taxon>
        <taxon>Flavobacteriia</taxon>
        <taxon>Flavobacteriales</taxon>
        <taxon>Flavobacteriaceae</taxon>
        <taxon>Tenacibaculum</taxon>
    </lineage>
</organism>
<dbReference type="InterPro" id="IPR000182">
    <property type="entry name" value="GNAT_dom"/>
</dbReference>
<dbReference type="InterPro" id="IPR016181">
    <property type="entry name" value="Acyl_CoA_acyltransferase"/>
</dbReference>
<dbReference type="OrthoDB" id="9788916at2"/>
<dbReference type="RefSeq" id="WP_095072426.1">
    <property type="nucleotide sequence ID" value="NZ_LT899436.1"/>
</dbReference>
<evidence type="ECO:0000313" key="3">
    <source>
        <dbReference type="Proteomes" id="UP000215214"/>
    </source>
</evidence>
<dbReference type="Pfam" id="PF13302">
    <property type="entry name" value="Acetyltransf_3"/>
    <property type="match status" value="1"/>
</dbReference>
<dbReference type="InterPro" id="IPR051531">
    <property type="entry name" value="N-acetyltransferase"/>
</dbReference>
<dbReference type="GO" id="GO:0016747">
    <property type="term" value="F:acyltransferase activity, transferring groups other than amino-acyl groups"/>
    <property type="evidence" value="ECO:0007669"/>
    <property type="project" value="InterPro"/>
</dbReference>
<gene>
    <name evidence="2" type="ORF">TJEJU_2430</name>
</gene>
<dbReference type="KEGG" id="tje:TJEJU_2430"/>
<proteinExistence type="predicted"/>
<accession>A0A238UAL1</accession>